<dbReference type="SUPFAM" id="SSF54631">
    <property type="entry name" value="CBS-domain pair"/>
    <property type="match status" value="1"/>
</dbReference>
<dbReference type="Proteomes" id="UP001065593">
    <property type="component" value="Unassembled WGS sequence"/>
</dbReference>
<dbReference type="InterPro" id="IPR046342">
    <property type="entry name" value="CBS_dom_sf"/>
</dbReference>
<dbReference type="PANTHER" id="PTHR43080">
    <property type="entry name" value="CBS DOMAIN-CONTAINING PROTEIN CBSX3, MITOCHONDRIAL"/>
    <property type="match status" value="1"/>
</dbReference>
<dbReference type="RefSeq" id="WP_264987971.1">
    <property type="nucleotide sequence ID" value="NZ_BRZA01000002.1"/>
</dbReference>
<dbReference type="CDD" id="cd04883">
    <property type="entry name" value="ACT_AcuB"/>
    <property type="match status" value="1"/>
</dbReference>
<name>A0ABQ5NJF6_9BACI</name>
<dbReference type="Pfam" id="PF00571">
    <property type="entry name" value="CBS"/>
    <property type="match status" value="2"/>
</dbReference>
<feature type="domain" description="CBS" evidence="3">
    <location>
        <begin position="79"/>
        <end position="136"/>
    </location>
</feature>
<dbReference type="InterPro" id="IPR002912">
    <property type="entry name" value="ACT_dom"/>
</dbReference>
<dbReference type="InterPro" id="IPR000644">
    <property type="entry name" value="CBS_dom"/>
</dbReference>
<organism evidence="5 6">
    <name type="scientific">Lysinibacillus piscis</name>
    <dbReference type="NCBI Taxonomy" id="2518931"/>
    <lineage>
        <taxon>Bacteria</taxon>
        <taxon>Bacillati</taxon>
        <taxon>Bacillota</taxon>
        <taxon>Bacilli</taxon>
        <taxon>Bacillales</taxon>
        <taxon>Bacillaceae</taxon>
        <taxon>Lysinibacillus</taxon>
    </lineage>
</organism>
<dbReference type="Gene3D" id="3.10.580.10">
    <property type="entry name" value="CBS-domain"/>
    <property type="match status" value="1"/>
</dbReference>
<keyword evidence="6" id="KW-1185">Reference proteome</keyword>
<feature type="domain" description="ACT" evidence="4">
    <location>
        <begin position="140"/>
        <end position="214"/>
    </location>
</feature>
<keyword evidence="1 2" id="KW-0129">CBS domain</keyword>
<protein>
    <submittedName>
        <fullName evidence="5">Acetoin utilization protein AcuB</fullName>
    </submittedName>
</protein>
<proteinExistence type="predicted"/>
<comment type="caution">
    <text evidence="5">The sequence shown here is derived from an EMBL/GenBank/DDBJ whole genome shotgun (WGS) entry which is preliminary data.</text>
</comment>
<reference evidence="5" key="1">
    <citation type="submission" date="2022-08" db="EMBL/GenBank/DDBJ databases">
        <title>Draft genome sequence of Lysinibacillus sp. strain KH24.</title>
        <authorList>
            <person name="Kanbe H."/>
            <person name="Itoh H."/>
        </authorList>
    </citation>
    <scope>NUCLEOTIDE SEQUENCE</scope>
    <source>
        <strain evidence="5">KH24</strain>
    </source>
</reference>
<gene>
    <name evidence="5" type="primary">acuB</name>
    <name evidence="5" type="ORF">LYSBPC_13340</name>
</gene>
<dbReference type="PROSITE" id="PS51371">
    <property type="entry name" value="CBS"/>
    <property type="match status" value="2"/>
</dbReference>
<evidence type="ECO:0000313" key="5">
    <source>
        <dbReference type="EMBL" id="GLC88207.1"/>
    </source>
</evidence>
<evidence type="ECO:0000259" key="4">
    <source>
        <dbReference type="PROSITE" id="PS51671"/>
    </source>
</evidence>
<dbReference type="InterPro" id="IPR051257">
    <property type="entry name" value="Diverse_CBS-Domain"/>
</dbReference>
<dbReference type="Pfam" id="PF01842">
    <property type="entry name" value="ACT"/>
    <property type="match status" value="1"/>
</dbReference>
<dbReference type="InterPro" id="IPR045865">
    <property type="entry name" value="ACT-like_dom_sf"/>
</dbReference>
<dbReference type="SUPFAM" id="SSF55021">
    <property type="entry name" value="ACT-like"/>
    <property type="match status" value="1"/>
</dbReference>
<evidence type="ECO:0000259" key="3">
    <source>
        <dbReference type="PROSITE" id="PS51371"/>
    </source>
</evidence>
<evidence type="ECO:0000256" key="1">
    <source>
        <dbReference type="ARBA" id="ARBA00023122"/>
    </source>
</evidence>
<dbReference type="PROSITE" id="PS51671">
    <property type="entry name" value="ACT"/>
    <property type="match status" value="1"/>
</dbReference>
<feature type="domain" description="CBS" evidence="3">
    <location>
        <begin position="7"/>
        <end position="64"/>
    </location>
</feature>
<sequence>MIVEEIMNTEPYTLAPHNTVREALKLMRDKKVRHVPVVNEELHVVGVITERDIKEALPSSLQDEPPNTAILQEQIANIMIKNPLLGHPLDFVEEVALTFYESKIGCLPIVSGGQLVGIVTTTDLLYTYIELTGATEPGSKIEIRVTDTPGVLFEVTKIFHEHHMNVQSVLVYPDAENAQNKILSIRVKTLNPLAMIEDLRQQGFDVLWPNLPGVSSS</sequence>
<evidence type="ECO:0000313" key="6">
    <source>
        <dbReference type="Proteomes" id="UP001065593"/>
    </source>
</evidence>
<accession>A0ABQ5NJF6</accession>
<dbReference type="CDD" id="cd04584">
    <property type="entry name" value="CBS_pair_AcuB_like"/>
    <property type="match status" value="1"/>
</dbReference>
<dbReference type="PANTHER" id="PTHR43080:SF2">
    <property type="entry name" value="CBS DOMAIN-CONTAINING PROTEIN"/>
    <property type="match status" value="1"/>
</dbReference>
<evidence type="ECO:0000256" key="2">
    <source>
        <dbReference type="PROSITE-ProRule" id="PRU00703"/>
    </source>
</evidence>
<dbReference type="EMBL" id="BRZA01000002">
    <property type="protein sequence ID" value="GLC88207.1"/>
    <property type="molecule type" value="Genomic_DNA"/>
</dbReference>
<dbReference type="SMART" id="SM00116">
    <property type="entry name" value="CBS"/>
    <property type="match status" value="2"/>
</dbReference>